<feature type="domain" description="Ketoreductase" evidence="4">
    <location>
        <begin position="30"/>
        <end position="245"/>
    </location>
</feature>
<evidence type="ECO:0000313" key="5">
    <source>
        <dbReference type="EMBL" id="EMC94578.1"/>
    </source>
</evidence>
<evidence type="ECO:0000256" key="2">
    <source>
        <dbReference type="ARBA" id="ARBA00022857"/>
    </source>
</evidence>
<keyword evidence="3" id="KW-0560">Oxidoreductase</keyword>
<dbReference type="RefSeq" id="XP_007677959.1">
    <property type="nucleotide sequence ID" value="XM_007679769.1"/>
</dbReference>
<dbReference type="PRINTS" id="PR00081">
    <property type="entry name" value="GDHRDH"/>
</dbReference>
<dbReference type="HOGENOM" id="CLU_010194_44_6_1"/>
<dbReference type="OMA" id="DGHELVW"/>
<protein>
    <recommendedName>
        <fullName evidence="4">Ketoreductase domain-containing protein</fullName>
    </recommendedName>
</protein>
<evidence type="ECO:0000313" key="6">
    <source>
        <dbReference type="Proteomes" id="UP000011761"/>
    </source>
</evidence>
<dbReference type="AlphaFoldDB" id="M2MSU6"/>
<dbReference type="PANTHER" id="PTHR24320">
    <property type="entry name" value="RETINOL DEHYDROGENASE"/>
    <property type="match status" value="1"/>
</dbReference>
<dbReference type="KEGG" id="bcom:BAUCODRAFT_25740"/>
<keyword evidence="2" id="KW-0521">NADP</keyword>
<dbReference type="GO" id="GO:0016491">
    <property type="term" value="F:oxidoreductase activity"/>
    <property type="evidence" value="ECO:0007669"/>
    <property type="project" value="UniProtKB-KW"/>
</dbReference>
<dbReference type="InterPro" id="IPR002347">
    <property type="entry name" value="SDR_fam"/>
</dbReference>
<keyword evidence="6" id="KW-1185">Reference proteome</keyword>
<gene>
    <name evidence="5" type="ORF">BAUCODRAFT_25740</name>
</gene>
<reference evidence="5 6" key="1">
    <citation type="journal article" date="2012" name="PLoS Pathog.">
        <title>Diverse lifestyles and strategies of plant pathogenesis encoded in the genomes of eighteen Dothideomycetes fungi.</title>
        <authorList>
            <person name="Ohm R.A."/>
            <person name="Feau N."/>
            <person name="Henrissat B."/>
            <person name="Schoch C.L."/>
            <person name="Horwitz B.A."/>
            <person name="Barry K.W."/>
            <person name="Condon B.J."/>
            <person name="Copeland A.C."/>
            <person name="Dhillon B."/>
            <person name="Glaser F."/>
            <person name="Hesse C.N."/>
            <person name="Kosti I."/>
            <person name="LaButti K."/>
            <person name="Lindquist E.A."/>
            <person name="Lucas S."/>
            <person name="Salamov A.A."/>
            <person name="Bradshaw R.E."/>
            <person name="Ciuffetti L."/>
            <person name="Hamelin R.C."/>
            <person name="Kema G.H.J."/>
            <person name="Lawrence C."/>
            <person name="Scott J.A."/>
            <person name="Spatafora J.W."/>
            <person name="Turgeon B.G."/>
            <person name="de Wit P.J.G.M."/>
            <person name="Zhong S."/>
            <person name="Goodwin S.B."/>
            <person name="Grigoriev I.V."/>
        </authorList>
    </citation>
    <scope>NUCLEOTIDE SEQUENCE [LARGE SCALE GENOMIC DNA]</scope>
    <source>
        <strain evidence="5 6">UAMH 10762</strain>
    </source>
</reference>
<dbReference type="InterPro" id="IPR036291">
    <property type="entry name" value="NAD(P)-bd_dom_sf"/>
</dbReference>
<evidence type="ECO:0000256" key="3">
    <source>
        <dbReference type="ARBA" id="ARBA00023002"/>
    </source>
</evidence>
<organism evidence="5 6">
    <name type="scientific">Baudoinia panamericana (strain UAMH 10762)</name>
    <name type="common">Angels' share fungus</name>
    <name type="synonym">Baudoinia compniacensis (strain UAMH 10762)</name>
    <dbReference type="NCBI Taxonomy" id="717646"/>
    <lineage>
        <taxon>Eukaryota</taxon>
        <taxon>Fungi</taxon>
        <taxon>Dikarya</taxon>
        <taxon>Ascomycota</taxon>
        <taxon>Pezizomycotina</taxon>
        <taxon>Dothideomycetes</taxon>
        <taxon>Dothideomycetidae</taxon>
        <taxon>Mycosphaerellales</taxon>
        <taxon>Teratosphaeriaceae</taxon>
        <taxon>Baudoinia</taxon>
    </lineage>
</organism>
<dbReference type="EMBL" id="KB445558">
    <property type="protein sequence ID" value="EMC94578.1"/>
    <property type="molecule type" value="Genomic_DNA"/>
</dbReference>
<proteinExistence type="inferred from homology"/>
<dbReference type="GeneID" id="19110333"/>
<dbReference type="Pfam" id="PF00106">
    <property type="entry name" value="adh_short"/>
    <property type="match status" value="1"/>
</dbReference>
<dbReference type="Gene3D" id="3.40.50.720">
    <property type="entry name" value="NAD(P)-binding Rossmann-like Domain"/>
    <property type="match status" value="1"/>
</dbReference>
<evidence type="ECO:0000256" key="1">
    <source>
        <dbReference type="ARBA" id="ARBA00006484"/>
    </source>
</evidence>
<dbReference type="InterPro" id="IPR057326">
    <property type="entry name" value="KR_dom"/>
</dbReference>
<comment type="similarity">
    <text evidence="1">Belongs to the short-chain dehydrogenases/reductases (SDR) family.</text>
</comment>
<sequence length="334" mass="36566">MGVPLSVLWTQYFPPPPSLTEKTLPRQQGKVFLVTGGNTGIGLELCKVLYSAGAKVYLAARSAPKAQEAIKRILSSSSALPAREGGELVYLPLDLADLDSVKQAAREFQAKEKLLHVLFNNAGASVLPVGSVSKQGHELTTATNCLGAFLLTQLLLPQLEAAASSAPEASVRVIWTSSILVEMAAPKDGLNISTIDKPCTATQRTPRYCETKAGNYFLASEFARRYTKRTGIVSLTQNPGNLKSDVWRNVDVFTYYAVAWTLWESVKGAYTELWAGLSEEVKLDDSGRYVMPFGRWHPGQRADIELALRSKDEGGSGRAAEFWDWCAEQTRNYV</sequence>
<evidence type="ECO:0000259" key="4">
    <source>
        <dbReference type="SMART" id="SM00822"/>
    </source>
</evidence>
<accession>M2MSU6</accession>
<name>M2MSU6_BAUPA</name>
<dbReference type="Proteomes" id="UP000011761">
    <property type="component" value="Unassembled WGS sequence"/>
</dbReference>
<dbReference type="OrthoDB" id="191139at2759"/>
<dbReference type="SMART" id="SM00822">
    <property type="entry name" value="PKS_KR"/>
    <property type="match status" value="1"/>
</dbReference>
<dbReference type="PANTHER" id="PTHR24320:SF236">
    <property type="entry name" value="SHORT-CHAIN DEHYDROGENASE-RELATED"/>
    <property type="match status" value="1"/>
</dbReference>
<dbReference type="eggNOG" id="KOG1208">
    <property type="taxonomic scope" value="Eukaryota"/>
</dbReference>
<dbReference type="SUPFAM" id="SSF51735">
    <property type="entry name" value="NAD(P)-binding Rossmann-fold domains"/>
    <property type="match status" value="1"/>
</dbReference>